<dbReference type="EMBL" id="JAOCKG010000007">
    <property type="protein sequence ID" value="MDH2052436.1"/>
    <property type="molecule type" value="Genomic_DNA"/>
</dbReference>
<name>A0AA42WDV2_9BURK</name>
<sequence length="328" mass="34746">MVNKRRELLFAAMSGAAFGWANPSSALAAGQSTAQETLDLWPGNRPPEGRGPDGPEKVSAKGSVTQVSRPRLIVYRPPQPNGSAALVIAGGGYAHIERGSESTPTCLWLQAQGVTAFELVYRLPGEHWPAEAPLQDGQRAMRLIRSVAGRYGLDTGRVGVIGFSAGGHLAGFTAATAAVARYAPVDAADSLSSRPDFAGLIYPVLTFMPPFDHTHARREIVGEHPTAAQSAAFSVDHLVTAQMPPVFLAQAQDDPISPVDNSLLMFNALRAAGVPTEMHIFPQGKHGWGLGKPGTRVHAWPGLFTEWAAFNGFFGPLSANAGDRPASR</sequence>
<reference evidence="5" key="1">
    <citation type="submission" date="2022-09" db="EMBL/GenBank/DDBJ databases">
        <title>Intensive care unit water sources are persistently colonized with multi-drug resistant bacteria and are the site of extensive horizontal gene transfer of antibiotic resistance genes.</title>
        <authorList>
            <person name="Diorio-Toth L."/>
        </authorList>
    </citation>
    <scope>NUCLEOTIDE SEQUENCE</scope>
    <source>
        <strain evidence="5">GD03676</strain>
    </source>
</reference>
<evidence type="ECO:0000256" key="2">
    <source>
        <dbReference type="SAM" id="MobiDB-lite"/>
    </source>
</evidence>
<dbReference type="Pfam" id="PF20434">
    <property type="entry name" value="BD-FAE"/>
    <property type="match status" value="1"/>
</dbReference>
<comment type="caution">
    <text evidence="5">The sequence shown here is derived from an EMBL/GenBank/DDBJ whole genome shotgun (WGS) entry which is preliminary data.</text>
</comment>
<keyword evidence="3" id="KW-0732">Signal</keyword>
<dbReference type="Proteomes" id="UP001161276">
    <property type="component" value="Unassembled WGS sequence"/>
</dbReference>
<feature type="chain" id="PRO_5041240630" evidence="3">
    <location>
        <begin position="29"/>
        <end position="328"/>
    </location>
</feature>
<accession>A0AA42WDV2</accession>
<evidence type="ECO:0000256" key="3">
    <source>
        <dbReference type="SAM" id="SignalP"/>
    </source>
</evidence>
<proteinExistence type="predicted"/>
<dbReference type="Gene3D" id="3.40.50.1820">
    <property type="entry name" value="alpha/beta hydrolase"/>
    <property type="match status" value="1"/>
</dbReference>
<feature type="signal peptide" evidence="3">
    <location>
        <begin position="1"/>
        <end position="28"/>
    </location>
</feature>
<dbReference type="GO" id="GO:0016787">
    <property type="term" value="F:hydrolase activity"/>
    <property type="evidence" value="ECO:0007669"/>
    <property type="project" value="UniProtKB-KW"/>
</dbReference>
<dbReference type="PANTHER" id="PTHR48081:SF6">
    <property type="entry name" value="PEPTIDASE S9 PROLYL OLIGOPEPTIDASE CATALYTIC DOMAIN-CONTAINING PROTEIN"/>
    <property type="match status" value="1"/>
</dbReference>
<evidence type="ECO:0000313" key="5">
    <source>
        <dbReference type="EMBL" id="MDH2052436.1"/>
    </source>
</evidence>
<dbReference type="AlphaFoldDB" id="A0AA42WDV2"/>
<keyword evidence="1 5" id="KW-0378">Hydrolase</keyword>
<gene>
    <name evidence="5" type="ORF">N5K24_18675</name>
</gene>
<dbReference type="SUPFAM" id="SSF53474">
    <property type="entry name" value="alpha/beta-Hydrolases"/>
    <property type="match status" value="1"/>
</dbReference>
<protein>
    <submittedName>
        <fullName evidence="5">Alpha/beta hydrolase</fullName>
    </submittedName>
</protein>
<organism evidence="5 6">
    <name type="scientific">Achromobacter marplatensis</name>
    <dbReference type="NCBI Taxonomy" id="470868"/>
    <lineage>
        <taxon>Bacteria</taxon>
        <taxon>Pseudomonadati</taxon>
        <taxon>Pseudomonadota</taxon>
        <taxon>Betaproteobacteria</taxon>
        <taxon>Burkholderiales</taxon>
        <taxon>Alcaligenaceae</taxon>
        <taxon>Achromobacter</taxon>
    </lineage>
</organism>
<dbReference type="RefSeq" id="WP_280027941.1">
    <property type="nucleotide sequence ID" value="NZ_JAOCKG010000007.1"/>
</dbReference>
<evidence type="ECO:0000313" key="6">
    <source>
        <dbReference type="Proteomes" id="UP001161276"/>
    </source>
</evidence>
<dbReference type="PANTHER" id="PTHR48081">
    <property type="entry name" value="AB HYDROLASE SUPERFAMILY PROTEIN C4A8.06C"/>
    <property type="match status" value="1"/>
</dbReference>
<evidence type="ECO:0000259" key="4">
    <source>
        <dbReference type="Pfam" id="PF20434"/>
    </source>
</evidence>
<feature type="compositionally biased region" description="Basic and acidic residues" evidence="2">
    <location>
        <begin position="47"/>
        <end position="59"/>
    </location>
</feature>
<dbReference type="InterPro" id="IPR029058">
    <property type="entry name" value="AB_hydrolase_fold"/>
</dbReference>
<dbReference type="InterPro" id="IPR049492">
    <property type="entry name" value="BD-FAE-like_dom"/>
</dbReference>
<feature type="domain" description="BD-FAE-like" evidence="4">
    <location>
        <begin position="74"/>
        <end position="269"/>
    </location>
</feature>
<feature type="region of interest" description="Disordered" evidence="2">
    <location>
        <begin position="29"/>
        <end position="64"/>
    </location>
</feature>
<dbReference type="InterPro" id="IPR050300">
    <property type="entry name" value="GDXG_lipolytic_enzyme"/>
</dbReference>
<evidence type="ECO:0000256" key="1">
    <source>
        <dbReference type="ARBA" id="ARBA00022801"/>
    </source>
</evidence>